<evidence type="ECO:0000313" key="1">
    <source>
        <dbReference type="EMBL" id="CAK1541625.1"/>
    </source>
</evidence>
<evidence type="ECO:0008006" key="3">
    <source>
        <dbReference type="Google" id="ProtNLM"/>
    </source>
</evidence>
<dbReference type="Proteomes" id="UP001497472">
    <property type="component" value="Unassembled WGS sequence"/>
</dbReference>
<organism evidence="1 2">
    <name type="scientific">Leptosia nina</name>
    <dbReference type="NCBI Taxonomy" id="320188"/>
    <lineage>
        <taxon>Eukaryota</taxon>
        <taxon>Metazoa</taxon>
        <taxon>Ecdysozoa</taxon>
        <taxon>Arthropoda</taxon>
        <taxon>Hexapoda</taxon>
        <taxon>Insecta</taxon>
        <taxon>Pterygota</taxon>
        <taxon>Neoptera</taxon>
        <taxon>Endopterygota</taxon>
        <taxon>Lepidoptera</taxon>
        <taxon>Glossata</taxon>
        <taxon>Ditrysia</taxon>
        <taxon>Papilionoidea</taxon>
        <taxon>Pieridae</taxon>
        <taxon>Pierinae</taxon>
        <taxon>Leptosia</taxon>
    </lineage>
</organism>
<accession>A0AAV1IZS7</accession>
<comment type="caution">
    <text evidence="1">The sequence shown here is derived from an EMBL/GenBank/DDBJ whole genome shotgun (WGS) entry which is preliminary data.</text>
</comment>
<keyword evidence="2" id="KW-1185">Reference proteome</keyword>
<protein>
    <recommendedName>
        <fullName evidence="3">Protein sleepless</fullName>
    </recommendedName>
</protein>
<sequence>MCMKQDFYLEIQNEVKVNVVLRDCAQQKHEYQDYKNGLWSPKTEVVEAYEEGCFSPDAKGLKSVVNRFCYCRDNLCNSTQTNHEGYTDIMGVIVVFNLMKYINSLR</sequence>
<dbReference type="EMBL" id="CAVLEF010000002">
    <property type="protein sequence ID" value="CAK1541625.1"/>
    <property type="molecule type" value="Genomic_DNA"/>
</dbReference>
<proteinExistence type="predicted"/>
<evidence type="ECO:0000313" key="2">
    <source>
        <dbReference type="Proteomes" id="UP001497472"/>
    </source>
</evidence>
<gene>
    <name evidence="1" type="ORF">LNINA_LOCUS1589</name>
</gene>
<name>A0AAV1IZS7_9NEOP</name>
<dbReference type="AlphaFoldDB" id="A0AAV1IZS7"/>
<reference evidence="1 2" key="1">
    <citation type="submission" date="2023-11" db="EMBL/GenBank/DDBJ databases">
        <authorList>
            <person name="Okamura Y."/>
        </authorList>
    </citation>
    <scope>NUCLEOTIDE SEQUENCE [LARGE SCALE GENOMIC DNA]</scope>
</reference>